<evidence type="ECO:0000256" key="2">
    <source>
        <dbReference type="ARBA" id="ARBA00022475"/>
    </source>
</evidence>
<dbReference type="InterPro" id="IPR003593">
    <property type="entry name" value="AAA+_ATPase"/>
</dbReference>
<dbReference type="PANTHER" id="PTHR43790:SF3">
    <property type="entry name" value="D-ALLOSE IMPORT ATP-BINDING PROTEIN ALSA-RELATED"/>
    <property type="match status" value="1"/>
</dbReference>
<dbReference type="InterPro" id="IPR027417">
    <property type="entry name" value="P-loop_NTPase"/>
</dbReference>
<keyword evidence="2" id="KW-1003">Cell membrane</keyword>
<keyword evidence="4" id="KW-0677">Repeat</keyword>
<evidence type="ECO:0000259" key="9">
    <source>
        <dbReference type="PROSITE" id="PS50893"/>
    </source>
</evidence>
<dbReference type="InterPro" id="IPR017871">
    <property type="entry name" value="ABC_transporter-like_CS"/>
</dbReference>
<dbReference type="CDD" id="cd03215">
    <property type="entry name" value="ABC_Carb_Monos_II"/>
    <property type="match status" value="1"/>
</dbReference>
<evidence type="ECO:0000256" key="8">
    <source>
        <dbReference type="ARBA" id="ARBA00023136"/>
    </source>
</evidence>
<organism evidence="10 11">
    <name type="scientific">Larkinella insperata</name>
    <dbReference type="NCBI Taxonomy" id="332158"/>
    <lineage>
        <taxon>Bacteria</taxon>
        <taxon>Pseudomonadati</taxon>
        <taxon>Bacteroidota</taxon>
        <taxon>Cytophagia</taxon>
        <taxon>Cytophagales</taxon>
        <taxon>Spirosomataceae</taxon>
        <taxon>Larkinella</taxon>
    </lineage>
</organism>
<evidence type="ECO:0000256" key="6">
    <source>
        <dbReference type="ARBA" id="ARBA00022840"/>
    </source>
</evidence>
<evidence type="ECO:0000313" key="10">
    <source>
        <dbReference type="EMBL" id="MFD1139505.1"/>
    </source>
</evidence>
<dbReference type="RefSeq" id="WP_265990197.1">
    <property type="nucleotide sequence ID" value="NZ_CP110973.1"/>
</dbReference>
<keyword evidence="11" id="KW-1185">Reference proteome</keyword>
<evidence type="ECO:0000256" key="5">
    <source>
        <dbReference type="ARBA" id="ARBA00022741"/>
    </source>
</evidence>
<dbReference type="Gene3D" id="3.40.50.300">
    <property type="entry name" value="P-loop containing nucleotide triphosphate hydrolases"/>
    <property type="match status" value="2"/>
</dbReference>
<dbReference type="CDD" id="cd03216">
    <property type="entry name" value="ABC_Carb_Monos_I"/>
    <property type="match status" value="1"/>
</dbReference>
<dbReference type="Proteomes" id="UP001597116">
    <property type="component" value="Unassembled WGS sequence"/>
</dbReference>
<feature type="domain" description="ABC transporter" evidence="9">
    <location>
        <begin position="249"/>
        <end position="487"/>
    </location>
</feature>
<keyword evidence="1" id="KW-0813">Transport</keyword>
<name>A0ABW3QIJ2_9BACT</name>
<protein>
    <submittedName>
        <fullName evidence="10">Sugar ABC transporter ATP-binding protein</fullName>
    </submittedName>
</protein>
<dbReference type="EMBL" id="JBHTLP010000001">
    <property type="protein sequence ID" value="MFD1139505.1"/>
    <property type="molecule type" value="Genomic_DNA"/>
</dbReference>
<dbReference type="InterPro" id="IPR050107">
    <property type="entry name" value="ABC_carbohydrate_import_ATPase"/>
</dbReference>
<keyword evidence="7" id="KW-1278">Translocase</keyword>
<dbReference type="SUPFAM" id="SSF52540">
    <property type="entry name" value="P-loop containing nucleoside triphosphate hydrolases"/>
    <property type="match status" value="2"/>
</dbReference>
<evidence type="ECO:0000256" key="3">
    <source>
        <dbReference type="ARBA" id="ARBA00022597"/>
    </source>
</evidence>
<evidence type="ECO:0000256" key="1">
    <source>
        <dbReference type="ARBA" id="ARBA00022448"/>
    </source>
</evidence>
<gene>
    <name evidence="10" type="ORF">ACFQ4C_00200</name>
</gene>
<dbReference type="InterPro" id="IPR003439">
    <property type="entry name" value="ABC_transporter-like_ATP-bd"/>
</dbReference>
<accession>A0ABW3QIJ2</accession>
<dbReference type="PROSITE" id="PS00211">
    <property type="entry name" value="ABC_TRANSPORTER_1"/>
    <property type="match status" value="2"/>
</dbReference>
<comment type="caution">
    <text evidence="10">The sequence shown here is derived from an EMBL/GenBank/DDBJ whole genome shotgun (WGS) entry which is preliminary data.</text>
</comment>
<dbReference type="GO" id="GO:0005524">
    <property type="term" value="F:ATP binding"/>
    <property type="evidence" value="ECO:0007669"/>
    <property type="project" value="UniProtKB-KW"/>
</dbReference>
<sequence>MLLQLQNISKYFPGVKALENVSLDVQAGEVHALCGENGAGKSTLMGVLTGNLTANRGNLIWKGEPVIIRGPAHATQLGIAIVYQQLSLVDSLPVAENIFANRPPRTALGFIDYRELYRQTEALLGTLDLNRLKADTRVADLSPGQKQMVEIAKALSQNPDLLILDEPTASITEQETQTLFRIIRQLTALGKAVIYISHRLSELFAIADRVSVLKDGTYQGTRPIREVTADELVKMMVGRELVQAAVSSSATDEVLLEAKAIRGTGFRDISFRLRKGEILGLAGLVGAGRTEIARGLFGAMPIQSGHILLNGRVVQIRHPADALRLGVGYIPEERKSEGLFPDRSVEENVVSVNLTAARQGRWYSDRQTAGLAERFKQQLRIAAFSTRQLVATLSGGNQQKVVLAKWLLADPRVLIIDEPTHGIDVGAKAEIYELLRSLAAAGKGILLISSELTELLALSDRILVIRQGQLAGELTRQEATEEAVMSLATNS</sequence>
<keyword evidence="6 10" id="KW-0067">ATP-binding</keyword>
<dbReference type="PROSITE" id="PS50893">
    <property type="entry name" value="ABC_TRANSPORTER_2"/>
    <property type="match status" value="2"/>
</dbReference>
<dbReference type="PANTHER" id="PTHR43790">
    <property type="entry name" value="CARBOHYDRATE TRANSPORT ATP-BINDING PROTEIN MG119-RELATED"/>
    <property type="match status" value="1"/>
</dbReference>
<evidence type="ECO:0000256" key="7">
    <source>
        <dbReference type="ARBA" id="ARBA00022967"/>
    </source>
</evidence>
<dbReference type="Pfam" id="PF00005">
    <property type="entry name" value="ABC_tran"/>
    <property type="match status" value="2"/>
</dbReference>
<evidence type="ECO:0000256" key="4">
    <source>
        <dbReference type="ARBA" id="ARBA00022737"/>
    </source>
</evidence>
<dbReference type="SMART" id="SM00382">
    <property type="entry name" value="AAA"/>
    <property type="match status" value="2"/>
</dbReference>
<keyword evidence="3" id="KW-0762">Sugar transport</keyword>
<reference evidence="11" key="1">
    <citation type="journal article" date="2019" name="Int. J. Syst. Evol. Microbiol.">
        <title>The Global Catalogue of Microorganisms (GCM) 10K type strain sequencing project: providing services to taxonomists for standard genome sequencing and annotation.</title>
        <authorList>
            <consortium name="The Broad Institute Genomics Platform"/>
            <consortium name="The Broad Institute Genome Sequencing Center for Infectious Disease"/>
            <person name="Wu L."/>
            <person name="Ma J."/>
        </authorList>
    </citation>
    <scope>NUCLEOTIDE SEQUENCE [LARGE SCALE GENOMIC DNA]</scope>
    <source>
        <strain evidence="11">CCUG 55608</strain>
    </source>
</reference>
<feature type="domain" description="ABC transporter" evidence="9">
    <location>
        <begin position="3"/>
        <end position="240"/>
    </location>
</feature>
<evidence type="ECO:0000313" key="11">
    <source>
        <dbReference type="Proteomes" id="UP001597116"/>
    </source>
</evidence>
<keyword evidence="8" id="KW-0472">Membrane</keyword>
<proteinExistence type="predicted"/>
<keyword evidence="5" id="KW-0547">Nucleotide-binding</keyword>